<keyword evidence="2" id="KW-1185">Reference proteome</keyword>
<dbReference type="STRING" id="1348774.AB433_06535"/>
<evidence type="ECO:0000313" key="2">
    <source>
        <dbReference type="Proteomes" id="UP000035287"/>
    </source>
</evidence>
<gene>
    <name evidence="1" type="ORF">AB433_06535</name>
</gene>
<sequence length="116" mass="12714">MREYAADGFSVVGVAAKLGTTPKTFNKWLEAQPELQDAFDAGRESERWALHNKLFRLAMEQDNAPAAMFLLKARHGYREGDQSAQGGGVSVTIALPGAMSREQYAQKVKGTIDGQR</sequence>
<evidence type="ECO:0008006" key="3">
    <source>
        <dbReference type="Google" id="ProtNLM"/>
    </source>
</evidence>
<proteinExistence type="predicted"/>
<dbReference type="PATRIC" id="fig|1348774.3.peg.1366"/>
<dbReference type="AlphaFoldDB" id="A0A0G3XH75"/>
<dbReference type="KEGG" id="cna:AB433_06535"/>
<organism evidence="1 2">
    <name type="scientific">Croceicoccus naphthovorans</name>
    <dbReference type="NCBI Taxonomy" id="1348774"/>
    <lineage>
        <taxon>Bacteria</taxon>
        <taxon>Pseudomonadati</taxon>
        <taxon>Pseudomonadota</taxon>
        <taxon>Alphaproteobacteria</taxon>
        <taxon>Sphingomonadales</taxon>
        <taxon>Erythrobacteraceae</taxon>
        <taxon>Croceicoccus</taxon>
    </lineage>
</organism>
<name>A0A0G3XH75_9SPHN</name>
<evidence type="ECO:0000313" key="1">
    <source>
        <dbReference type="EMBL" id="AKM09713.1"/>
    </source>
</evidence>
<dbReference type="EMBL" id="CP011770">
    <property type="protein sequence ID" value="AKM09713.1"/>
    <property type="molecule type" value="Genomic_DNA"/>
</dbReference>
<reference evidence="1 2" key="1">
    <citation type="submission" date="2015-06" db="EMBL/GenBank/DDBJ databases">
        <authorList>
            <person name="Zeng Y."/>
            <person name="Huang Y."/>
        </authorList>
    </citation>
    <scope>NUCLEOTIDE SEQUENCE [LARGE SCALE GENOMIC DNA]</scope>
    <source>
        <strain evidence="1 2">PQ-2</strain>
    </source>
</reference>
<protein>
    <recommendedName>
        <fullName evidence="3">Resolvase HTH domain-containing protein</fullName>
    </recommendedName>
</protein>
<dbReference type="Proteomes" id="UP000035287">
    <property type="component" value="Chromosome"/>
</dbReference>
<accession>A0A0G3XH75</accession>